<protein>
    <submittedName>
        <fullName evidence="3">Uncharacterized protein LOC132538661</fullName>
    </submittedName>
</protein>
<feature type="region of interest" description="Disordered" evidence="1">
    <location>
        <begin position="22"/>
        <end position="121"/>
    </location>
</feature>
<sequence length="422" mass="44499">MEPPLIDGEACARVCLHAHARAPDHTRPQASGGPAPAPPVPGKETDAILIADCQTFPGSLRQQRPPPGTSRAGGGWGATATRGRGLHTSPRERGRRRLGAPGGPSRRPSPAPPGPRPARRLPEHLPRWSLLLSHGKCHRNAFTGVFFLVKSVEIQNQLAKEKIQKKKKTHKGRQKRCLSHTHTQTHKGGGRPGGEATTVSRGRHEGWGSVVSCGAAGVHSGTALAGDSGAARGAAGYSGDSAAARQWAGSAARLLFVYQHYLGPASRPQAPPAPPPRNGSPFRLPPSPLPPTRQPANSCPLSLGLPAKPLRPSPRFSGIIHFSPPAGAPRTRWSFGRCLLVIAIPCQPSHQQSWLSHHLERRCLPWKAGREPSPRASSFPSSGGVVLLSRGNWGPLDPGLIGAAGKVALLPSGNKSPPPPKK</sequence>
<reference evidence="3" key="1">
    <citation type="submission" date="2025-08" db="UniProtKB">
        <authorList>
            <consortium name="RefSeq"/>
        </authorList>
    </citation>
    <scope>IDENTIFICATION</scope>
</reference>
<dbReference type="RefSeq" id="XP_060047850.1">
    <property type="nucleotide sequence ID" value="XM_060191867.1"/>
</dbReference>
<gene>
    <name evidence="3" type="primary">LOC132538661</name>
</gene>
<proteinExistence type="predicted"/>
<evidence type="ECO:0000256" key="1">
    <source>
        <dbReference type="SAM" id="MobiDB-lite"/>
    </source>
</evidence>
<feature type="region of interest" description="Disordered" evidence="1">
    <location>
        <begin position="266"/>
        <end position="298"/>
    </location>
</feature>
<accession>A0ABM3XG99</accession>
<feature type="compositionally biased region" description="Pro residues" evidence="1">
    <location>
        <begin position="107"/>
        <end position="116"/>
    </location>
</feature>
<feature type="compositionally biased region" description="Pro residues" evidence="1">
    <location>
        <begin position="269"/>
        <end position="293"/>
    </location>
</feature>
<dbReference type="Proteomes" id="UP001652624">
    <property type="component" value="Chromosome 5"/>
</dbReference>
<feature type="compositionally biased region" description="Basic residues" evidence="1">
    <location>
        <begin position="163"/>
        <end position="189"/>
    </location>
</feature>
<name>A0ABM3XG99_ERIEU</name>
<dbReference type="GeneID" id="132538661"/>
<organism evidence="2 3">
    <name type="scientific">Erinaceus europaeus</name>
    <name type="common">Western European hedgehog</name>
    <dbReference type="NCBI Taxonomy" id="9365"/>
    <lineage>
        <taxon>Eukaryota</taxon>
        <taxon>Metazoa</taxon>
        <taxon>Chordata</taxon>
        <taxon>Craniata</taxon>
        <taxon>Vertebrata</taxon>
        <taxon>Euteleostomi</taxon>
        <taxon>Mammalia</taxon>
        <taxon>Eutheria</taxon>
        <taxon>Laurasiatheria</taxon>
        <taxon>Eulipotyphla</taxon>
        <taxon>Erinaceidae</taxon>
        <taxon>Erinaceinae</taxon>
        <taxon>Erinaceus</taxon>
    </lineage>
</organism>
<feature type="region of interest" description="Disordered" evidence="1">
    <location>
        <begin position="162"/>
        <end position="200"/>
    </location>
</feature>
<evidence type="ECO:0000313" key="2">
    <source>
        <dbReference type="Proteomes" id="UP001652624"/>
    </source>
</evidence>
<evidence type="ECO:0000313" key="3">
    <source>
        <dbReference type="RefSeq" id="XP_060047850.1"/>
    </source>
</evidence>
<keyword evidence="2" id="KW-1185">Reference proteome</keyword>